<proteinExistence type="predicted"/>
<dbReference type="Proteomes" id="UP000325081">
    <property type="component" value="Unassembled WGS sequence"/>
</dbReference>
<gene>
    <name evidence="1" type="ORF">STAS_13082</name>
</gene>
<name>A0A5A7PV54_STRAF</name>
<comment type="caution">
    <text evidence="1">The sequence shown here is derived from an EMBL/GenBank/DDBJ whole genome shotgun (WGS) entry which is preliminary data.</text>
</comment>
<dbReference type="AlphaFoldDB" id="A0A5A7PV54"/>
<keyword evidence="2" id="KW-1185">Reference proteome</keyword>
<dbReference type="EMBL" id="BKCP01005195">
    <property type="protein sequence ID" value="GER36719.1"/>
    <property type="molecule type" value="Genomic_DNA"/>
</dbReference>
<sequence>MGRAIRAREMDSCTARERWAAVGLEGLSVWWWAGVVGLWGMRGVWRSGSWALGGIRWLPTLDLLRVDGEVGGRSLLMNGGVQLPLHVTSGYSDNLFLRPTLANVTGAGHFLPTRPVGLPITSRPRGLSPNHDLADVLEFDLLILINKSNSNSIIDSGGQLRLTCSHLYPTSIHKEKQHRFLVEMEFDKHHAIVGRASGP</sequence>
<evidence type="ECO:0000313" key="1">
    <source>
        <dbReference type="EMBL" id="GER36719.1"/>
    </source>
</evidence>
<accession>A0A5A7PV54</accession>
<organism evidence="1 2">
    <name type="scientific">Striga asiatica</name>
    <name type="common">Asiatic witchweed</name>
    <name type="synonym">Buchnera asiatica</name>
    <dbReference type="NCBI Taxonomy" id="4170"/>
    <lineage>
        <taxon>Eukaryota</taxon>
        <taxon>Viridiplantae</taxon>
        <taxon>Streptophyta</taxon>
        <taxon>Embryophyta</taxon>
        <taxon>Tracheophyta</taxon>
        <taxon>Spermatophyta</taxon>
        <taxon>Magnoliopsida</taxon>
        <taxon>eudicotyledons</taxon>
        <taxon>Gunneridae</taxon>
        <taxon>Pentapetalae</taxon>
        <taxon>asterids</taxon>
        <taxon>lamiids</taxon>
        <taxon>Lamiales</taxon>
        <taxon>Orobanchaceae</taxon>
        <taxon>Buchnereae</taxon>
        <taxon>Striga</taxon>
    </lineage>
</organism>
<protein>
    <submittedName>
        <fullName evidence="1">FecR family protein 13</fullName>
    </submittedName>
</protein>
<evidence type="ECO:0000313" key="2">
    <source>
        <dbReference type="Proteomes" id="UP000325081"/>
    </source>
</evidence>
<reference evidence="2" key="1">
    <citation type="journal article" date="2019" name="Curr. Biol.">
        <title>Genome Sequence of Striga asiatica Provides Insight into the Evolution of Plant Parasitism.</title>
        <authorList>
            <person name="Yoshida S."/>
            <person name="Kim S."/>
            <person name="Wafula E.K."/>
            <person name="Tanskanen J."/>
            <person name="Kim Y.M."/>
            <person name="Honaas L."/>
            <person name="Yang Z."/>
            <person name="Spallek T."/>
            <person name="Conn C.E."/>
            <person name="Ichihashi Y."/>
            <person name="Cheong K."/>
            <person name="Cui S."/>
            <person name="Der J.P."/>
            <person name="Gundlach H."/>
            <person name="Jiao Y."/>
            <person name="Hori C."/>
            <person name="Ishida J.K."/>
            <person name="Kasahara H."/>
            <person name="Kiba T."/>
            <person name="Kim M.S."/>
            <person name="Koo N."/>
            <person name="Laohavisit A."/>
            <person name="Lee Y.H."/>
            <person name="Lumba S."/>
            <person name="McCourt P."/>
            <person name="Mortimer J.C."/>
            <person name="Mutuku J.M."/>
            <person name="Nomura T."/>
            <person name="Sasaki-Sekimoto Y."/>
            <person name="Seto Y."/>
            <person name="Wang Y."/>
            <person name="Wakatake T."/>
            <person name="Sakakibara H."/>
            <person name="Demura T."/>
            <person name="Yamaguchi S."/>
            <person name="Yoneyama K."/>
            <person name="Manabe R.I."/>
            <person name="Nelson D.C."/>
            <person name="Schulman A.H."/>
            <person name="Timko M.P."/>
            <person name="dePamphilis C.W."/>
            <person name="Choi D."/>
            <person name="Shirasu K."/>
        </authorList>
    </citation>
    <scope>NUCLEOTIDE SEQUENCE [LARGE SCALE GENOMIC DNA]</scope>
    <source>
        <strain evidence="2">cv. UVA1</strain>
    </source>
</reference>